<sequence>ILQNLQKKRTERRGRLSSEPEKSRTSNLVFKVTRLGLLACMTDPRRRLCFRLRHFSS</sequence>
<proteinExistence type="predicted"/>
<reference evidence="2" key="1">
    <citation type="submission" date="2019-08" db="EMBL/GenBank/DDBJ databases">
        <title>The genome of the North American firefly Photinus pyralis.</title>
        <authorList>
            <consortium name="Photinus pyralis genome working group"/>
            <person name="Fallon T.R."/>
            <person name="Sander Lower S.E."/>
            <person name="Weng J.-K."/>
        </authorList>
    </citation>
    <scope>NUCLEOTIDE SEQUENCE</scope>
    <source>
        <strain evidence="2">TRF0915ILg1</strain>
        <tissue evidence="2">Whole body</tissue>
    </source>
</reference>
<feature type="region of interest" description="Disordered" evidence="1">
    <location>
        <begin position="1"/>
        <end position="24"/>
    </location>
</feature>
<gene>
    <name evidence="2" type="ORF">ILUMI_27532</name>
</gene>
<name>A0A8K0C7R1_IGNLU</name>
<organism evidence="2 3">
    <name type="scientific">Ignelater luminosus</name>
    <name type="common">Cucubano</name>
    <name type="synonym">Pyrophorus luminosus</name>
    <dbReference type="NCBI Taxonomy" id="2038154"/>
    <lineage>
        <taxon>Eukaryota</taxon>
        <taxon>Metazoa</taxon>
        <taxon>Ecdysozoa</taxon>
        <taxon>Arthropoda</taxon>
        <taxon>Hexapoda</taxon>
        <taxon>Insecta</taxon>
        <taxon>Pterygota</taxon>
        <taxon>Neoptera</taxon>
        <taxon>Endopterygota</taxon>
        <taxon>Coleoptera</taxon>
        <taxon>Polyphaga</taxon>
        <taxon>Elateriformia</taxon>
        <taxon>Elateroidea</taxon>
        <taxon>Elateridae</taxon>
        <taxon>Agrypninae</taxon>
        <taxon>Pyrophorini</taxon>
        <taxon>Ignelater</taxon>
    </lineage>
</organism>
<evidence type="ECO:0000313" key="3">
    <source>
        <dbReference type="Proteomes" id="UP000801492"/>
    </source>
</evidence>
<dbReference type="Proteomes" id="UP000801492">
    <property type="component" value="Unassembled WGS sequence"/>
</dbReference>
<evidence type="ECO:0000256" key="1">
    <source>
        <dbReference type="SAM" id="MobiDB-lite"/>
    </source>
</evidence>
<comment type="caution">
    <text evidence="2">The sequence shown here is derived from an EMBL/GenBank/DDBJ whole genome shotgun (WGS) entry which is preliminary data.</text>
</comment>
<dbReference type="OrthoDB" id="421226at2759"/>
<accession>A0A8K0C7R1</accession>
<dbReference type="AlphaFoldDB" id="A0A8K0C7R1"/>
<feature type="compositionally biased region" description="Basic residues" evidence="1">
    <location>
        <begin position="1"/>
        <end position="12"/>
    </location>
</feature>
<protein>
    <submittedName>
        <fullName evidence="2">Uncharacterized protein</fullName>
    </submittedName>
</protein>
<feature type="non-terminal residue" evidence="2">
    <location>
        <position position="57"/>
    </location>
</feature>
<feature type="non-terminal residue" evidence="2">
    <location>
        <position position="1"/>
    </location>
</feature>
<evidence type="ECO:0000313" key="2">
    <source>
        <dbReference type="EMBL" id="KAF2878635.1"/>
    </source>
</evidence>
<dbReference type="EMBL" id="VTPC01091317">
    <property type="protein sequence ID" value="KAF2878635.1"/>
    <property type="molecule type" value="Genomic_DNA"/>
</dbReference>
<keyword evidence="3" id="KW-1185">Reference proteome</keyword>
<feature type="compositionally biased region" description="Basic and acidic residues" evidence="1">
    <location>
        <begin position="13"/>
        <end position="24"/>
    </location>
</feature>